<feature type="domain" description="ParB-like N-terminal" evidence="1">
    <location>
        <begin position="4"/>
        <end position="92"/>
    </location>
</feature>
<dbReference type="PANTHER" id="PTHR33375:SF1">
    <property type="entry name" value="CHROMOSOME-PARTITIONING PROTEIN PARB-RELATED"/>
    <property type="match status" value="1"/>
</dbReference>
<dbReference type="Pfam" id="PF02195">
    <property type="entry name" value="ParB_N"/>
    <property type="match status" value="1"/>
</dbReference>
<dbReference type="EMBL" id="CP159307">
    <property type="protein sequence ID" value="XCH32950.1"/>
    <property type="molecule type" value="Genomic_DNA"/>
</dbReference>
<dbReference type="SMART" id="SM00470">
    <property type="entry name" value="ParB"/>
    <property type="match status" value="1"/>
</dbReference>
<reference evidence="2" key="1">
    <citation type="submission" date="2024-06" db="EMBL/GenBank/DDBJ databases">
        <title>A Novel Isolate, Dehalogenimonas sp. Strain 4OHTPN, Dechlorinates Aromatic 4 Hydroxy chlorothalonil by a Novel Reductive Dehalogenase.</title>
        <authorList>
            <person name="Liu G."/>
        </authorList>
    </citation>
    <scope>NUCLEOTIDE SEQUENCE</scope>
    <source>
        <strain evidence="2">4OHTPN</strain>
    </source>
</reference>
<dbReference type="GO" id="GO:0007059">
    <property type="term" value="P:chromosome segregation"/>
    <property type="evidence" value="ECO:0007669"/>
    <property type="project" value="TreeGrafter"/>
</dbReference>
<evidence type="ECO:0000313" key="2">
    <source>
        <dbReference type="EMBL" id="XCH32950.1"/>
    </source>
</evidence>
<protein>
    <submittedName>
        <fullName evidence="2">ParB/RepB/Spo0J family partition protein</fullName>
    </submittedName>
</protein>
<dbReference type="Gene3D" id="3.90.1530.10">
    <property type="entry name" value="Conserved hypothetical protein from pyrococcus furiosus pfu- 392566-001, ParB domain"/>
    <property type="match status" value="1"/>
</dbReference>
<dbReference type="InterPro" id="IPR003115">
    <property type="entry name" value="ParB_N"/>
</dbReference>
<evidence type="ECO:0000259" key="1">
    <source>
        <dbReference type="SMART" id="SM00470"/>
    </source>
</evidence>
<dbReference type="AlphaFoldDB" id="A0AAU8GA42"/>
<dbReference type="GO" id="GO:0005694">
    <property type="term" value="C:chromosome"/>
    <property type="evidence" value="ECO:0007669"/>
    <property type="project" value="TreeGrafter"/>
</dbReference>
<organism evidence="2">
    <name type="scientific">Dehalogenimonas sp. 4OHTPN</name>
    <dbReference type="NCBI Taxonomy" id="3166643"/>
    <lineage>
        <taxon>Bacteria</taxon>
        <taxon>Bacillati</taxon>
        <taxon>Chloroflexota</taxon>
        <taxon>Dehalococcoidia</taxon>
        <taxon>Dehalococcoidales</taxon>
        <taxon>Dehalococcoidaceae</taxon>
        <taxon>Dehalogenimonas</taxon>
    </lineage>
</organism>
<dbReference type="PANTHER" id="PTHR33375">
    <property type="entry name" value="CHROMOSOME-PARTITIONING PROTEIN PARB-RELATED"/>
    <property type="match status" value="1"/>
</dbReference>
<sequence>MNTTYLPIERLVTSPWNSNVQDEAMMARLRESLRRFGLVENLVVRPVGSEYEVLSGNHRLMVLREMGITTVPCVIVEVDDCKARLLSQALNHIHGEDNPGLRSELLQKTLEHFSANEIASVLPETAASLVSLASMGKETVSAYLVKWERARSVRLKHFVVQLTEEQLKTVEKALAAIKFDPTQNRNNPNVRGGKLYLLCQNYLEAIQNG</sequence>
<accession>A0AAU8GA42</accession>
<gene>
    <name evidence="2" type="ORF">ABV300_07295</name>
</gene>
<dbReference type="RefSeq" id="WP_353714213.1">
    <property type="nucleotide sequence ID" value="NZ_CP159307.1"/>
</dbReference>
<name>A0AAU8GA42_9CHLR</name>
<dbReference type="SUPFAM" id="SSF110849">
    <property type="entry name" value="ParB/Sulfiredoxin"/>
    <property type="match status" value="1"/>
</dbReference>
<proteinExistence type="predicted"/>
<dbReference type="InterPro" id="IPR050336">
    <property type="entry name" value="Chromosome_partition/occlusion"/>
</dbReference>
<dbReference type="InterPro" id="IPR036086">
    <property type="entry name" value="ParB/Sulfiredoxin_sf"/>
</dbReference>